<feature type="domain" description="ParB-like N-terminal" evidence="1">
    <location>
        <begin position="158"/>
        <end position="210"/>
    </location>
</feature>
<protein>
    <submittedName>
        <fullName evidence="2">DUF3102 domain-containing protein</fullName>
    </submittedName>
</protein>
<dbReference type="RefSeq" id="WP_219964857.1">
    <property type="nucleotide sequence ID" value="NZ_JAGFNZ010000002.1"/>
</dbReference>
<evidence type="ECO:0000313" key="2">
    <source>
        <dbReference type="EMBL" id="MBW7572451.1"/>
    </source>
</evidence>
<dbReference type="InterPro" id="IPR036086">
    <property type="entry name" value="ParB/Sulfiredoxin_sf"/>
</dbReference>
<evidence type="ECO:0000313" key="3">
    <source>
        <dbReference type="Proteomes" id="UP000719942"/>
    </source>
</evidence>
<comment type="caution">
    <text evidence="2">The sequence shown here is derived from an EMBL/GenBank/DDBJ whole genome shotgun (WGS) entry which is preliminary data.</text>
</comment>
<dbReference type="Pfam" id="PF02195">
    <property type="entry name" value="ParB_N"/>
    <property type="match status" value="1"/>
</dbReference>
<organism evidence="2 3">
    <name type="scientific">Caproiciproducens faecalis</name>
    <dbReference type="NCBI Taxonomy" id="2820301"/>
    <lineage>
        <taxon>Bacteria</taxon>
        <taxon>Bacillati</taxon>
        <taxon>Bacillota</taxon>
        <taxon>Clostridia</taxon>
        <taxon>Eubacteriales</taxon>
        <taxon>Acutalibacteraceae</taxon>
        <taxon>Caproiciproducens</taxon>
    </lineage>
</organism>
<dbReference type="InterPro" id="IPR021451">
    <property type="entry name" value="DUF3102"/>
</dbReference>
<accession>A0ABS7DMX3</accession>
<name>A0ABS7DMX3_9FIRM</name>
<dbReference type="Gene3D" id="3.90.1530.10">
    <property type="entry name" value="Conserved hypothetical protein from pyrococcus furiosus pfu- 392566-001, ParB domain"/>
    <property type="match status" value="1"/>
</dbReference>
<dbReference type="EMBL" id="JAGFNZ010000002">
    <property type="protein sequence ID" value="MBW7572451.1"/>
    <property type="molecule type" value="Genomic_DNA"/>
</dbReference>
<reference evidence="2 3" key="1">
    <citation type="submission" date="2021-03" db="EMBL/GenBank/DDBJ databases">
        <title>Caproiciproducens sp. nov. isolated from feces of cow.</title>
        <authorList>
            <person name="Choi J.-Y."/>
        </authorList>
    </citation>
    <scope>NUCLEOTIDE SEQUENCE [LARGE SCALE GENOMIC DNA]</scope>
    <source>
        <strain evidence="2 3">AGMB10547</strain>
    </source>
</reference>
<dbReference type="Proteomes" id="UP000719942">
    <property type="component" value="Unassembled WGS sequence"/>
</dbReference>
<sequence length="249" mass="28915">MSNKIQVRTIQTIENEIFELKEQTANNILEIGKKLIEAKEQLNHGEWGNWLEEKINFSQRTANQFMRIATEFSNSQSLSNLGTTKLFLLLDVPTDKRENFIKENNLESMTTRQIQQEIRNLKDESLTVNNTEVIDIEIDKLKPLLAHSKYFKNIIGNAWIDFLKSVQTSGIVDPILISQDNIIISGHQRVRACRDLDMKIVPCYIKKYINNANYSKEDMMLRDCLTSNLKLHSDDFDIAWNGLNEHGWI</sequence>
<evidence type="ECO:0000259" key="1">
    <source>
        <dbReference type="Pfam" id="PF02195"/>
    </source>
</evidence>
<proteinExistence type="predicted"/>
<dbReference type="SUPFAM" id="SSF110849">
    <property type="entry name" value="ParB/Sulfiredoxin"/>
    <property type="match status" value="1"/>
</dbReference>
<dbReference type="Pfam" id="PF11300">
    <property type="entry name" value="DUF3102"/>
    <property type="match status" value="1"/>
</dbReference>
<dbReference type="InterPro" id="IPR003115">
    <property type="entry name" value="ParB_N"/>
</dbReference>
<gene>
    <name evidence="2" type="ORF">J5W02_06450</name>
</gene>
<keyword evidence="3" id="KW-1185">Reference proteome</keyword>